<feature type="transmembrane region" description="Helical" evidence="8">
    <location>
        <begin position="318"/>
        <end position="334"/>
    </location>
</feature>
<feature type="transmembrane region" description="Helical" evidence="8">
    <location>
        <begin position="120"/>
        <end position="141"/>
    </location>
</feature>
<evidence type="ECO:0000256" key="5">
    <source>
        <dbReference type="ARBA" id="ARBA00022989"/>
    </source>
</evidence>
<evidence type="ECO:0000313" key="10">
    <source>
        <dbReference type="Proteomes" id="UP000714420"/>
    </source>
</evidence>
<keyword evidence="7" id="KW-0808">Transferase</keyword>
<evidence type="ECO:0000256" key="8">
    <source>
        <dbReference type="SAM" id="Phobius"/>
    </source>
</evidence>
<evidence type="ECO:0000256" key="1">
    <source>
        <dbReference type="ARBA" id="ARBA00004651"/>
    </source>
</evidence>
<dbReference type="Pfam" id="PF03062">
    <property type="entry name" value="MBOAT"/>
    <property type="match status" value="1"/>
</dbReference>
<gene>
    <name evidence="9" type="ORF">HPS56_12880</name>
</gene>
<protein>
    <submittedName>
        <fullName evidence="9">MBOAT family protein</fullName>
    </submittedName>
</protein>
<dbReference type="PIRSF" id="PIRSF016636">
    <property type="entry name" value="AlgI_DltB"/>
    <property type="match status" value="1"/>
</dbReference>
<dbReference type="InterPro" id="IPR004299">
    <property type="entry name" value="MBOAT_fam"/>
</dbReference>
<dbReference type="EMBL" id="JABKKF010000019">
    <property type="protein sequence ID" value="NPD93206.1"/>
    <property type="molecule type" value="Genomic_DNA"/>
</dbReference>
<feature type="transmembrane region" description="Helical" evidence="8">
    <location>
        <begin position="453"/>
        <end position="470"/>
    </location>
</feature>
<evidence type="ECO:0000256" key="3">
    <source>
        <dbReference type="ARBA" id="ARBA00022475"/>
    </source>
</evidence>
<evidence type="ECO:0000313" key="9">
    <source>
        <dbReference type="EMBL" id="NPD93206.1"/>
    </source>
</evidence>
<dbReference type="PIRSF" id="PIRSF500217">
    <property type="entry name" value="AlgI"/>
    <property type="match status" value="1"/>
</dbReference>
<comment type="subcellular location">
    <subcellularLocation>
        <location evidence="1">Cell membrane</location>
        <topology evidence="1">Multi-pass membrane protein</topology>
    </subcellularLocation>
</comment>
<keyword evidence="5 8" id="KW-1133">Transmembrane helix</keyword>
<feature type="transmembrane region" description="Helical" evidence="8">
    <location>
        <begin position="51"/>
        <end position="69"/>
    </location>
</feature>
<feature type="transmembrane region" description="Helical" evidence="8">
    <location>
        <begin position="340"/>
        <end position="358"/>
    </location>
</feature>
<proteinExistence type="inferred from homology"/>
<feature type="transmembrane region" description="Helical" evidence="8">
    <location>
        <begin position="490"/>
        <end position="511"/>
    </location>
</feature>
<dbReference type="RefSeq" id="WP_172277415.1">
    <property type="nucleotide sequence ID" value="NZ_CASGMU010000023.1"/>
</dbReference>
<comment type="caution">
    <text evidence="9">The sequence shown here is derived from an EMBL/GenBank/DDBJ whole genome shotgun (WGS) entry which is preliminary data.</text>
</comment>
<keyword evidence="10" id="KW-1185">Reference proteome</keyword>
<dbReference type="PANTHER" id="PTHR13285">
    <property type="entry name" value="ACYLTRANSFERASE"/>
    <property type="match status" value="1"/>
</dbReference>
<feature type="transmembrane region" description="Helical" evidence="8">
    <location>
        <begin position="431"/>
        <end position="447"/>
    </location>
</feature>
<evidence type="ECO:0000256" key="2">
    <source>
        <dbReference type="ARBA" id="ARBA00010323"/>
    </source>
</evidence>
<organism evidence="9 10">
    <name type="scientific">Xylanibacter muris</name>
    <dbReference type="NCBI Taxonomy" id="2736290"/>
    <lineage>
        <taxon>Bacteria</taxon>
        <taxon>Pseudomonadati</taxon>
        <taxon>Bacteroidota</taxon>
        <taxon>Bacteroidia</taxon>
        <taxon>Bacteroidales</taxon>
        <taxon>Prevotellaceae</taxon>
        <taxon>Xylanibacter</taxon>
    </lineage>
</organism>
<dbReference type="PANTHER" id="PTHR13285:SF18">
    <property type="entry name" value="PROTEIN-CYSTEINE N-PALMITOYLTRANSFERASE RASP"/>
    <property type="match status" value="1"/>
</dbReference>
<keyword evidence="4 8" id="KW-0812">Transmembrane</keyword>
<dbReference type="InterPro" id="IPR051085">
    <property type="entry name" value="MB_O-acyltransferase"/>
</dbReference>
<feature type="transmembrane region" description="Helical" evidence="8">
    <location>
        <begin position="370"/>
        <end position="389"/>
    </location>
</feature>
<evidence type="ECO:0000256" key="4">
    <source>
        <dbReference type="ARBA" id="ARBA00022692"/>
    </source>
</evidence>
<reference evidence="9 10" key="1">
    <citation type="submission" date="2020-05" db="EMBL/GenBank/DDBJ databases">
        <title>Distinct polysaccharide utilization as determinants for interspecies competition between intestinal Prevotella spp.</title>
        <authorList>
            <person name="Galvez E.J.C."/>
            <person name="Iljazovic A."/>
            <person name="Strowig T."/>
        </authorList>
    </citation>
    <scope>NUCLEOTIDE SEQUENCE [LARGE SCALE GENOMIC DNA]</scope>
    <source>
        <strain evidence="9 10">PMUR</strain>
    </source>
</reference>
<sequence>MTKAFLSMTFNSIEFVFFFVIAFTVYFLPIMKTATRQNTLLLAASYVFYGMWDWKFLGLILFTTATTFISGKLLMRNKSRLVAGINIVINIGILALFKYFNFFGENLSRLLSLTGWKVDWILIDIILPVGISFYTFQAIGYTIDVYRGDIKDDAGKNPIQFATFIAYFPQLVAGPIERAKNILPQLERVRTWKYEDSVEGLQRIIWGMMKKVVIADQCGVHTDIIWQQGLDVAHGEIKMFFAVLLFSIQIYCDFSGYCDIALGASRMLGIKLMENFKRPYFSRSVLEFWHRWHVSLMEWFQQYVYIPLGGSRVSRHKHYMNVITVFLISGLWHGASWCFILWGAYWAIAYITAIMLKVSAYKDDTEIKKCNIFGTICSMSVVITGWAIFRSTSISECMALLCKSVIPLTAATTFFCIVTIACMKQKTVRKAGVYIAAATVVAAFIILTDKVITYYYLLYATGMFACEWATRADTWHLYPLPRNKIMRYTLYIFIYMSIILAPSTDSAFIYFQF</sequence>
<keyword evidence="7" id="KW-0012">Acyltransferase</keyword>
<feature type="transmembrane region" description="Helical" evidence="8">
    <location>
        <begin position="81"/>
        <end position="100"/>
    </location>
</feature>
<dbReference type="InterPro" id="IPR028362">
    <property type="entry name" value="AlgI"/>
</dbReference>
<evidence type="ECO:0000256" key="7">
    <source>
        <dbReference type="PIRNR" id="PIRNR016636"/>
    </source>
</evidence>
<dbReference type="Proteomes" id="UP000714420">
    <property type="component" value="Unassembled WGS sequence"/>
</dbReference>
<accession>A0ABX2ATC4</accession>
<feature type="transmembrane region" description="Helical" evidence="8">
    <location>
        <begin position="404"/>
        <end position="422"/>
    </location>
</feature>
<keyword evidence="3 7" id="KW-1003">Cell membrane</keyword>
<dbReference type="InterPro" id="IPR024194">
    <property type="entry name" value="Ac/AlaTfrase_AlgI/DltB"/>
</dbReference>
<evidence type="ECO:0000256" key="6">
    <source>
        <dbReference type="ARBA" id="ARBA00023136"/>
    </source>
</evidence>
<comment type="similarity">
    <text evidence="2 7">Belongs to the membrane-bound acyltransferase family.</text>
</comment>
<feature type="transmembrane region" description="Helical" evidence="8">
    <location>
        <begin position="12"/>
        <end position="31"/>
    </location>
</feature>
<name>A0ABX2ATC4_9BACT</name>
<keyword evidence="6 7" id="KW-0472">Membrane</keyword>